<feature type="non-terminal residue" evidence="2">
    <location>
        <position position="1"/>
    </location>
</feature>
<proteinExistence type="predicted"/>
<feature type="region of interest" description="Disordered" evidence="1">
    <location>
        <begin position="38"/>
        <end position="66"/>
    </location>
</feature>
<dbReference type="AlphaFoldDB" id="A0A6J4MAN1"/>
<dbReference type="EMBL" id="CADCUA010000676">
    <property type="protein sequence ID" value="CAA9352792.1"/>
    <property type="molecule type" value="Genomic_DNA"/>
</dbReference>
<name>A0A6J4MAN1_9GAMM</name>
<reference evidence="2" key="1">
    <citation type="submission" date="2020-02" db="EMBL/GenBank/DDBJ databases">
        <authorList>
            <person name="Meier V. D."/>
        </authorList>
    </citation>
    <scope>NUCLEOTIDE SEQUENCE</scope>
    <source>
        <strain evidence="2">AVDCRST_MAG71</strain>
    </source>
</reference>
<protein>
    <submittedName>
        <fullName evidence="2">Uncharacterized protein</fullName>
    </submittedName>
</protein>
<sequence length="75" mass="7929">AKRRSTRTASAMGGRRIRHQDTLRRSQCDAVAAEAYQHAGVDQHGSASEPARAGSPRPFECDVPGGPAHLASACM</sequence>
<organism evidence="2">
    <name type="scientific">uncultured Lysobacter sp</name>
    <dbReference type="NCBI Taxonomy" id="271060"/>
    <lineage>
        <taxon>Bacteria</taxon>
        <taxon>Pseudomonadati</taxon>
        <taxon>Pseudomonadota</taxon>
        <taxon>Gammaproteobacteria</taxon>
        <taxon>Lysobacterales</taxon>
        <taxon>Lysobacteraceae</taxon>
        <taxon>Lysobacter</taxon>
        <taxon>environmental samples</taxon>
    </lineage>
</organism>
<gene>
    <name evidence="2" type="ORF">AVDCRST_MAG71-2856</name>
</gene>
<feature type="non-terminal residue" evidence="2">
    <location>
        <position position="75"/>
    </location>
</feature>
<evidence type="ECO:0000313" key="2">
    <source>
        <dbReference type="EMBL" id="CAA9352792.1"/>
    </source>
</evidence>
<evidence type="ECO:0000256" key="1">
    <source>
        <dbReference type="SAM" id="MobiDB-lite"/>
    </source>
</evidence>
<accession>A0A6J4MAN1</accession>
<feature type="region of interest" description="Disordered" evidence="1">
    <location>
        <begin position="1"/>
        <end position="24"/>
    </location>
</feature>